<comment type="caution">
    <text evidence="3">The sequence shown here is derived from an EMBL/GenBank/DDBJ whole genome shotgun (WGS) entry which is preliminary data.</text>
</comment>
<name>A0AAN9ALX3_9CAEN</name>
<reference evidence="3 4" key="1">
    <citation type="submission" date="2024-02" db="EMBL/GenBank/DDBJ databases">
        <title>Chromosome-scale genome assembly of the rough periwinkle Littorina saxatilis.</title>
        <authorList>
            <person name="De Jode A."/>
            <person name="Faria R."/>
            <person name="Formenti G."/>
            <person name="Sims Y."/>
            <person name="Smith T.P."/>
            <person name="Tracey A."/>
            <person name="Wood J.M.D."/>
            <person name="Zagrodzka Z.B."/>
            <person name="Johannesson K."/>
            <person name="Butlin R.K."/>
            <person name="Leder E.H."/>
        </authorList>
    </citation>
    <scope>NUCLEOTIDE SEQUENCE [LARGE SCALE GENOMIC DNA]</scope>
    <source>
        <strain evidence="3">Snail1</strain>
        <tissue evidence="3">Muscle</tissue>
    </source>
</reference>
<organism evidence="3 4">
    <name type="scientific">Littorina saxatilis</name>
    <dbReference type="NCBI Taxonomy" id="31220"/>
    <lineage>
        <taxon>Eukaryota</taxon>
        <taxon>Metazoa</taxon>
        <taxon>Spiralia</taxon>
        <taxon>Lophotrochozoa</taxon>
        <taxon>Mollusca</taxon>
        <taxon>Gastropoda</taxon>
        <taxon>Caenogastropoda</taxon>
        <taxon>Littorinimorpha</taxon>
        <taxon>Littorinoidea</taxon>
        <taxon>Littorinidae</taxon>
        <taxon>Littorina</taxon>
    </lineage>
</organism>
<gene>
    <name evidence="3" type="ORF">V1264_024850</name>
</gene>
<dbReference type="Proteomes" id="UP001374579">
    <property type="component" value="Unassembled WGS sequence"/>
</dbReference>
<dbReference type="PANTHER" id="PTHR46599">
    <property type="entry name" value="PIGGYBAC TRANSPOSABLE ELEMENT-DERIVED PROTEIN 4"/>
    <property type="match status" value="1"/>
</dbReference>
<feature type="compositionally biased region" description="Polar residues" evidence="1">
    <location>
        <begin position="22"/>
        <end position="34"/>
    </location>
</feature>
<evidence type="ECO:0000259" key="2">
    <source>
        <dbReference type="Pfam" id="PF13843"/>
    </source>
</evidence>
<sequence>MERPNIFDALNTANEIAEEDTAPSQEYQEPTVEQLSMGEDEDPNSHPSDDCTSEEEDLPPEDVDSPDNDSESNEEEDEEPTATHMSSKDGTEWREQSYKQKSKTPSKNVFRVPPNQIPGCQNINSPCDALKLFISEKLIQDVVRYTNLQGLRLKNEAWVLCDEVEIEGLIGALLFMGTRKQSSLSTYSLWDSIYGMPIIRACMSRRRFQDLMTHLRFDDKTTRSTRRRNDTFAPFREFWDEFIRNLGKYYVPGPLLTIDEQLVPFRGRCSFLQYLPSKPDKYGMKIFWIADAENSYPLLGIPYLGRPAGQERQVNLGRNIALELAQPFFKTGRNITLDNFFTDMVLAENLLKNGLTMVGTVRSNKRFLPEPFKTKNRLPLHTSEFAYQQDKTLVYYQGKKKKATVMLSTQHRDGVVDMTSLKKKPEVVLFYNQTKGAVDTIDKLAHCYTVKRKTQRWPLVSFFNCIDLSTIASRCIWSLRFEGHQLSLKDGRANFIQAISESLMLAQVKRRITEVNMPRTLFCTAQMVIKDVEGKVAPRATCSKRKERVGKSKLPKSGSTSTCSARASTFSLTDTSEGRKRKRCLFCNWKQDKKTQQQCFKCSTFMCLQHTRKICPTCCSATAGVTD</sequence>
<proteinExistence type="predicted"/>
<dbReference type="InterPro" id="IPR029526">
    <property type="entry name" value="PGBD"/>
</dbReference>
<keyword evidence="4" id="KW-1185">Reference proteome</keyword>
<feature type="compositionally biased region" description="Acidic residues" evidence="1">
    <location>
        <begin position="51"/>
        <end position="80"/>
    </location>
</feature>
<dbReference type="EMBL" id="JBAMIC010001749">
    <property type="protein sequence ID" value="KAK7089428.1"/>
    <property type="molecule type" value="Genomic_DNA"/>
</dbReference>
<dbReference type="AlphaFoldDB" id="A0AAN9ALX3"/>
<protein>
    <recommendedName>
        <fullName evidence="2">PiggyBac transposable element-derived protein domain-containing protein</fullName>
    </recommendedName>
</protein>
<evidence type="ECO:0000313" key="3">
    <source>
        <dbReference type="EMBL" id="KAK7089428.1"/>
    </source>
</evidence>
<dbReference type="Pfam" id="PF13843">
    <property type="entry name" value="DDE_Tnp_1_7"/>
    <property type="match status" value="1"/>
</dbReference>
<feature type="region of interest" description="Disordered" evidence="1">
    <location>
        <begin position="13"/>
        <end position="114"/>
    </location>
</feature>
<accession>A0AAN9ALX3</accession>
<feature type="domain" description="PiggyBac transposable element-derived protein" evidence="2">
    <location>
        <begin position="125"/>
        <end position="470"/>
    </location>
</feature>
<dbReference type="PANTHER" id="PTHR46599:SF6">
    <property type="entry name" value="DUAL SPECIFICITY PHOSPHATASE 26"/>
    <property type="match status" value="1"/>
</dbReference>
<evidence type="ECO:0000256" key="1">
    <source>
        <dbReference type="SAM" id="MobiDB-lite"/>
    </source>
</evidence>
<evidence type="ECO:0000313" key="4">
    <source>
        <dbReference type="Proteomes" id="UP001374579"/>
    </source>
</evidence>
<feature type="compositionally biased region" description="Basic and acidic residues" evidence="1">
    <location>
        <begin position="86"/>
        <end position="98"/>
    </location>
</feature>